<dbReference type="KEGG" id="hch:HCH_03815"/>
<organism evidence="1 2">
    <name type="scientific">Hahella chejuensis (strain KCTC 2396)</name>
    <dbReference type="NCBI Taxonomy" id="349521"/>
    <lineage>
        <taxon>Bacteria</taxon>
        <taxon>Pseudomonadati</taxon>
        <taxon>Pseudomonadota</taxon>
        <taxon>Gammaproteobacteria</taxon>
        <taxon>Oceanospirillales</taxon>
        <taxon>Hahellaceae</taxon>
        <taxon>Hahella</taxon>
    </lineage>
</organism>
<accession>Q2SFM8</accession>
<dbReference type="OrthoDB" id="5881728at2"/>
<evidence type="ECO:0000313" key="1">
    <source>
        <dbReference type="EMBL" id="ABC30546.1"/>
    </source>
</evidence>
<dbReference type="HOGENOM" id="CLU_120470_0_0_6"/>
<dbReference type="Proteomes" id="UP000000238">
    <property type="component" value="Chromosome"/>
</dbReference>
<dbReference type="EMBL" id="CP000155">
    <property type="protein sequence ID" value="ABC30546.1"/>
    <property type="molecule type" value="Genomic_DNA"/>
</dbReference>
<evidence type="ECO:0000313" key="2">
    <source>
        <dbReference type="Proteomes" id="UP000000238"/>
    </source>
</evidence>
<keyword evidence="2" id="KW-1185">Reference proteome</keyword>
<proteinExistence type="predicted"/>
<dbReference type="eggNOG" id="ENOG50331RC">
    <property type="taxonomic scope" value="Bacteria"/>
</dbReference>
<reference evidence="1 2" key="1">
    <citation type="journal article" date="2005" name="Nucleic Acids Res.">
        <title>Genomic blueprint of Hahella chejuensis, a marine microbe producing an algicidal agent.</title>
        <authorList>
            <person name="Jeong H."/>
            <person name="Yim J.H."/>
            <person name="Lee C."/>
            <person name="Choi S.-H."/>
            <person name="Park Y.K."/>
            <person name="Yoon S.H."/>
            <person name="Hur C.-G."/>
            <person name="Kang H.-Y."/>
            <person name="Kim D."/>
            <person name="Lee H.H."/>
            <person name="Park K.H."/>
            <person name="Park S.-H."/>
            <person name="Park H.-S."/>
            <person name="Lee H.K."/>
            <person name="Oh T.K."/>
            <person name="Kim J.F."/>
        </authorList>
    </citation>
    <scope>NUCLEOTIDE SEQUENCE [LARGE SCALE GENOMIC DNA]</scope>
    <source>
        <strain evidence="1 2">KCTC 2396</strain>
    </source>
</reference>
<dbReference type="RefSeq" id="WP_011397613.1">
    <property type="nucleotide sequence ID" value="NC_007645.1"/>
</dbReference>
<name>Q2SFM8_HAHCH</name>
<gene>
    <name evidence="1" type="ordered locus">HCH_03815</name>
</gene>
<protein>
    <submittedName>
        <fullName evidence="1">Uncharacterized protein</fullName>
    </submittedName>
</protein>
<dbReference type="AlphaFoldDB" id="Q2SFM8"/>
<sequence length="191" mass="21937">MNTFFIDDDGYKFQQILLTQFDLKQHAPTDIPRHELYLFSDSNLQMSGWWKPLETAFESVEDYPDGEIPDLSKWVGASMILSPRAFEALGEKLERCGELLPLKIDGSTYYLFNCLTEGRIDEINSKPHKLGEEPSEPFTVAFNSEDVRDKLVFKTKYDNCSSLYCTEELKQLVENHELTGVSFVSTRETQG</sequence>